<organism evidence="1 2">
    <name type="scientific">Xylophilus ampelinus</name>
    <dbReference type="NCBI Taxonomy" id="54067"/>
    <lineage>
        <taxon>Bacteria</taxon>
        <taxon>Pseudomonadati</taxon>
        <taxon>Pseudomonadota</taxon>
        <taxon>Betaproteobacteria</taxon>
        <taxon>Burkholderiales</taxon>
        <taxon>Xylophilus</taxon>
    </lineage>
</organism>
<name>A0A318SUR8_9BURK</name>
<dbReference type="InterPro" id="IPR021124">
    <property type="entry name" value="CRISPR-assoc_prot_Cas5"/>
</dbReference>
<dbReference type="RefSeq" id="WP_110465274.1">
    <property type="nucleotide sequence ID" value="NZ_JAMOFZ010000007.1"/>
</dbReference>
<dbReference type="InterPro" id="IPR010147">
    <property type="entry name" value="CRISPR-assoc_prot_CasD"/>
</dbReference>
<dbReference type="Gene3D" id="3.30.70.2660">
    <property type="match status" value="1"/>
</dbReference>
<comment type="caution">
    <text evidence="1">The sequence shown here is derived from an EMBL/GenBank/DDBJ whole genome shotgun (WGS) entry which is preliminary data.</text>
</comment>
<dbReference type="GO" id="GO:0003723">
    <property type="term" value="F:RNA binding"/>
    <property type="evidence" value="ECO:0007669"/>
    <property type="project" value="InterPro"/>
</dbReference>
<dbReference type="OrthoDB" id="5704083at2"/>
<dbReference type="GO" id="GO:0043571">
    <property type="term" value="P:maintenance of CRISPR repeat elements"/>
    <property type="evidence" value="ECO:0007669"/>
    <property type="project" value="InterPro"/>
</dbReference>
<sequence>MVRHLVLRLASPLIAFGGETIDNQGVIRDFPALSMLTGLIANALGWDRGQDALHNRLQQRLRMGTVLEPMALRGGAAQAQRLMDFQTAELGADDKGWTTWGQPEKRRGGDGSYAGPHLRYRHYHAELTAWVVLQLEQADETPTLQQVAAALDRPARPLFIGRKPCLPSGRLVAGWQEAQHVLGALQAWSQQLPAHGEGWHAQWPDGQGVLPLDRRSDLCDERNWTSGLHGGWRPVREGLLPVRQTA</sequence>
<evidence type="ECO:0000313" key="2">
    <source>
        <dbReference type="Proteomes" id="UP000247540"/>
    </source>
</evidence>
<protein>
    <submittedName>
        <fullName evidence="1">CRISPR-associated Cas5e family protein</fullName>
    </submittedName>
</protein>
<dbReference type="GO" id="GO:0051607">
    <property type="term" value="P:defense response to virus"/>
    <property type="evidence" value="ECO:0007669"/>
    <property type="project" value="InterPro"/>
</dbReference>
<evidence type="ECO:0000313" key="1">
    <source>
        <dbReference type="EMBL" id="PYE78447.1"/>
    </source>
</evidence>
<accession>A0A318SUR8</accession>
<dbReference type="Proteomes" id="UP000247540">
    <property type="component" value="Unassembled WGS sequence"/>
</dbReference>
<reference evidence="1 2" key="1">
    <citation type="submission" date="2018-06" db="EMBL/GenBank/DDBJ databases">
        <title>Genomic Encyclopedia of Type Strains, Phase III (KMG-III): the genomes of soil and plant-associated and newly described type strains.</title>
        <authorList>
            <person name="Whitman W."/>
        </authorList>
    </citation>
    <scope>NUCLEOTIDE SEQUENCE [LARGE SCALE GENOMIC DNA]</scope>
    <source>
        <strain evidence="1 2">CECT 7646</strain>
    </source>
</reference>
<dbReference type="EMBL" id="QJTC01000007">
    <property type="protein sequence ID" value="PYE78447.1"/>
    <property type="molecule type" value="Genomic_DNA"/>
</dbReference>
<dbReference type="AlphaFoldDB" id="A0A318SUR8"/>
<proteinExistence type="predicted"/>
<keyword evidence="2" id="KW-1185">Reference proteome</keyword>
<gene>
    <name evidence="1" type="ORF">DFQ15_10797</name>
</gene>
<dbReference type="NCBIfam" id="TIGR01868">
    <property type="entry name" value="casD_Cas5e"/>
    <property type="match status" value="1"/>
</dbReference>
<dbReference type="Pfam" id="PF09704">
    <property type="entry name" value="Cas_Cas5d"/>
    <property type="match status" value="1"/>
</dbReference>